<sequence length="588" mass="65422">MDRKLAAILSTDVVGFSRLTALNEEPTLRALYACHDHIEELVRQNGGRIFSSAGDGLLAEFPSAVQAVRCSVDVLRRIRRHFDDLLEEPSLEFRVGINLGDVVVSGDDLLGDGVNIAARLQEMAPPSGICISGSVREHLHGKMTFTLISLGERALKNIPRPVHVYRVEWAQDLSDDDETAPRTPPLIRPGKDQPSIVVMPFDNLSGSSDEYFVDGVVEEITSALSRVRDFFVIARQSAFTFKGQFVDVRDIGRQLGVAYVVEGTVRRGGDRLRISVQLVDAEMRNQLWSERYEGATHEIFEFQDRIAAQVAGAVHPAIRSAEIELSTRRPPSSLRAYDFVMRAYPYLWGHNEESVTQAIPLLERAIAIDPVYGRAHAFLAWCHGQNLGYIWSKDPERELQITLAAIEAASRSIDDDPTALTAVGGAMSHCGDQARATVYLERALILDPNNAWAWARFGWVASYRGEPDHAKERFERAMTLSPADPLAFNMRMGFALALALAGSLAEAVSIARAVVARHPDVKWPYRMMTAWASMAGDEETARWAAGRLLAAEPDFTIQRYLTRPVFRSMPRWAEQMSEGLRKAGLPER</sequence>
<comment type="caution">
    <text evidence="3">The sequence shown here is derived from an EMBL/GenBank/DDBJ whole genome shotgun (WGS) entry which is preliminary data.</text>
</comment>
<evidence type="ECO:0000259" key="2">
    <source>
        <dbReference type="PROSITE" id="PS50125"/>
    </source>
</evidence>
<dbReference type="InterPro" id="IPR029787">
    <property type="entry name" value="Nucleotide_cyclase"/>
</dbReference>
<dbReference type="PANTHER" id="PTHR43081">
    <property type="entry name" value="ADENYLATE CYCLASE, TERMINAL-DIFFERENTIATION SPECIFIC-RELATED"/>
    <property type="match status" value="1"/>
</dbReference>
<dbReference type="RefSeq" id="WP_097534450.1">
    <property type="nucleotide sequence ID" value="NZ_JAVLSD010000007.1"/>
</dbReference>
<dbReference type="Pfam" id="PF00211">
    <property type="entry name" value="Guanylate_cyc"/>
    <property type="match status" value="1"/>
</dbReference>
<feature type="repeat" description="TPR" evidence="1">
    <location>
        <begin position="451"/>
        <end position="484"/>
    </location>
</feature>
<evidence type="ECO:0000256" key="1">
    <source>
        <dbReference type="PROSITE-ProRule" id="PRU00339"/>
    </source>
</evidence>
<proteinExistence type="predicted"/>
<dbReference type="CDD" id="cd07302">
    <property type="entry name" value="CHD"/>
    <property type="match status" value="1"/>
</dbReference>
<dbReference type="SMART" id="SM00028">
    <property type="entry name" value="TPR"/>
    <property type="match status" value="2"/>
</dbReference>
<organism evidence="3 6">
    <name type="scientific">Rhizobium hidalgonense</name>
    <dbReference type="NCBI Taxonomy" id="1538159"/>
    <lineage>
        <taxon>Bacteria</taxon>
        <taxon>Pseudomonadati</taxon>
        <taxon>Pseudomonadota</taxon>
        <taxon>Alphaproteobacteria</taxon>
        <taxon>Hyphomicrobiales</taxon>
        <taxon>Rhizobiaceae</taxon>
        <taxon>Rhizobium/Agrobacterium group</taxon>
        <taxon>Rhizobium</taxon>
    </lineage>
</organism>
<dbReference type="GO" id="GO:0004016">
    <property type="term" value="F:adenylate cyclase activity"/>
    <property type="evidence" value="ECO:0007669"/>
    <property type="project" value="UniProtKB-ARBA"/>
</dbReference>
<dbReference type="PROSITE" id="PS50125">
    <property type="entry name" value="GUANYLATE_CYCLASE_2"/>
    <property type="match status" value="1"/>
</dbReference>
<feature type="repeat" description="TPR" evidence="1">
    <location>
        <begin position="417"/>
        <end position="450"/>
    </location>
</feature>
<evidence type="ECO:0000313" key="4">
    <source>
        <dbReference type="EMBL" id="PDT23104.1"/>
    </source>
</evidence>
<dbReference type="PROSITE" id="PS50005">
    <property type="entry name" value="TPR"/>
    <property type="match status" value="2"/>
</dbReference>
<dbReference type="Gene3D" id="3.30.70.1230">
    <property type="entry name" value="Nucleotide cyclase"/>
    <property type="match status" value="1"/>
</dbReference>
<dbReference type="EMBL" id="NWSY01000009">
    <property type="protein sequence ID" value="PDT23104.1"/>
    <property type="molecule type" value="Genomic_DNA"/>
</dbReference>
<evidence type="ECO:0000313" key="6">
    <source>
        <dbReference type="Proteomes" id="UP001268610"/>
    </source>
</evidence>
<evidence type="ECO:0000313" key="3">
    <source>
        <dbReference type="EMBL" id="MDR9772754.1"/>
    </source>
</evidence>
<dbReference type="Proteomes" id="UP000219914">
    <property type="component" value="Unassembled WGS sequence"/>
</dbReference>
<dbReference type="InterPro" id="IPR001054">
    <property type="entry name" value="A/G_cyclase"/>
</dbReference>
<dbReference type="InterPro" id="IPR050697">
    <property type="entry name" value="Adenylyl/Guanylyl_Cyclase_3/4"/>
</dbReference>
<dbReference type="SUPFAM" id="SSF48452">
    <property type="entry name" value="TPR-like"/>
    <property type="match status" value="1"/>
</dbReference>
<dbReference type="InterPro" id="IPR019734">
    <property type="entry name" value="TPR_rpt"/>
</dbReference>
<dbReference type="Proteomes" id="UP001268610">
    <property type="component" value="Unassembled WGS sequence"/>
</dbReference>
<keyword evidence="1" id="KW-0802">TPR repeat</keyword>
<dbReference type="SMART" id="SM00044">
    <property type="entry name" value="CYCc"/>
    <property type="match status" value="1"/>
</dbReference>
<reference evidence="3" key="2">
    <citation type="submission" date="2023-04" db="EMBL/GenBank/DDBJ databases">
        <title>Genomic characterization of faba bean (Vicia faba) microsymbionts in Mexican soils.</title>
        <authorList>
            <person name="Rivera Orduna F.N."/>
            <person name="Guevara-Luna J."/>
            <person name="Yan J."/>
            <person name="Arroyo-Herrera I."/>
            <person name="Li Y."/>
            <person name="Vasquez-Murrieta M.S."/>
            <person name="Wang E.T."/>
        </authorList>
    </citation>
    <scope>NUCLEOTIDE SEQUENCE</scope>
    <source>
        <strain evidence="3">CH26</strain>
    </source>
</reference>
<dbReference type="GO" id="GO:0035556">
    <property type="term" value="P:intracellular signal transduction"/>
    <property type="evidence" value="ECO:0007669"/>
    <property type="project" value="InterPro"/>
</dbReference>
<name>A0A2A6KEA4_9HYPH</name>
<dbReference type="InterPro" id="IPR011990">
    <property type="entry name" value="TPR-like_helical_dom_sf"/>
</dbReference>
<dbReference type="Gene3D" id="1.25.40.10">
    <property type="entry name" value="Tetratricopeptide repeat domain"/>
    <property type="match status" value="1"/>
</dbReference>
<evidence type="ECO:0000313" key="5">
    <source>
        <dbReference type="Proteomes" id="UP000219914"/>
    </source>
</evidence>
<dbReference type="AlphaFoldDB" id="A0A2A6KEA4"/>
<dbReference type="PANTHER" id="PTHR43081:SF19">
    <property type="entry name" value="PH-SENSITIVE ADENYLATE CYCLASE RV1264"/>
    <property type="match status" value="1"/>
</dbReference>
<gene>
    <name evidence="4" type="ORF">CO674_14310</name>
    <name evidence="3" type="ORF">RJJ65_08800</name>
</gene>
<protein>
    <submittedName>
        <fullName evidence="3">Adenylate/guanylate cyclase domain-containing protein</fullName>
    </submittedName>
</protein>
<keyword evidence="5" id="KW-1185">Reference proteome</keyword>
<dbReference type="SUPFAM" id="SSF55073">
    <property type="entry name" value="Nucleotide cyclase"/>
    <property type="match status" value="1"/>
</dbReference>
<accession>A0A2A6KEA4</accession>
<reference evidence="4 5" key="1">
    <citation type="submission" date="2017-09" db="EMBL/GenBank/DDBJ databases">
        <title>Comparative genomics of rhizobia isolated from Phaseolus vulgaris in China.</title>
        <authorList>
            <person name="Tong W."/>
        </authorList>
    </citation>
    <scope>NUCLEOTIDE SEQUENCE [LARGE SCALE GENOMIC DNA]</scope>
    <source>
        <strain evidence="4 5">FH14</strain>
    </source>
</reference>
<dbReference type="EMBL" id="JAVLSF010000004">
    <property type="protein sequence ID" value="MDR9772754.1"/>
    <property type="molecule type" value="Genomic_DNA"/>
</dbReference>
<feature type="domain" description="Guanylate cyclase" evidence="2">
    <location>
        <begin position="7"/>
        <end position="121"/>
    </location>
</feature>
<dbReference type="Gene3D" id="3.40.50.10070">
    <property type="entry name" value="TolB, N-terminal domain"/>
    <property type="match status" value="1"/>
</dbReference>
<dbReference type="GO" id="GO:0006171">
    <property type="term" value="P:cAMP biosynthetic process"/>
    <property type="evidence" value="ECO:0007669"/>
    <property type="project" value="TreeGrafter"/>
</dbReference>